<keyword evidence="1" id="KW-0472">Membrane</keyword>
<sequence>MNNTTISFLIFTIIIGISFLLFGYNMKKNNEGNLIIYFNERKHNREKVSTIVGNMFIKMGLSILIIGLITLFFKNSIIKYSVSIQCGIAIIGTIKSTIDIDTKCRL</sequence>
<reference evidence="2 3" key="1">
    <citation type="submission" date="2013-11" db="EMBL/GenBank/DDBJ databases">
        <title>Complete genome sequence of Clostridum sp. M2/40.</title>
        <authorList>
            <person name="Wibberg D."/>
            <person name="Puehler A."/>
            <person name="Schlueter A."/>
        </authorList>
    </citation>
    <scope>NUCLEOTIDE SEQUENCE [LARGE SCALE GENOMIC DNA]</scope>
    <source>
        <strain evidence="3">M2/40</strain>
    </source>
</reference>
<dbReference type="Proteomes" id="UP000019426">
    <property type="component" value="Chromosome M2/40_rep2"/>
</dbReference>
<dbReference type="HOGENOM" id="CLU_2192442_0_0_9"/>
<feature type="transmembrane region" description="Helical" evidence="1">
    <location>
        <begin position="51"/>
        <end position="73"/>
    </location>
</feature>
<dbReference type="PATRIC" id="fig|1216932.3.peg.3340"/>
<dbReference type="RefSeq" id="WP_044040657.1">
    <property type="nucleotide sequence ID" value="NZ_HG917869.1"/>
</dbReference>
<evidence type="ECO:0000313" key="2">
    <source>
        <dbReference type="EMBL" id="CDM70482.1"/>
    </source>
</evidence>
<gene>
    <name evidence="2" type="ORF">CM240_3365</name>
</gene>
<keyword evidence="1" id="KW-0812">Transmembrane</keyword>
<organism evidence="2 3">
    <name type="scientific">Clostridium bornimense</name>
    <dbReference type="NCBI Taxonomy" id="1216932"/>
    <lineage>
        <taxon>Bacteria</taxon>
        <taxon>Bacillati</taxon>
        <taxon>Bacillota</taxon>
        <taxon>Clostridia</taxon>
        <taxon>Eubacteriales</taxon>
        <taxon>Clostridiaceae</taxon>
        <taxon>Clostridium</taxon>
    </lineage>
</organism>
<evidence type="ECO:0000313" key="3">
    <source>
        <dbReference type="Proteomes" id="UP000019426"/>
    </source>
</evidence>
<evidence type="ECO:0008006" key="4">
    <source>
        <dbReference type="Google" id="ProtNLM"/>
    </source>
</evidence>
<accession>W6S7V3</accession>
<proteinExistence type="predicted"/>
<evidence type="ECO:0000256" key="1">
    <source>
        <dbReference type="SAM" id="Phobius"/>
    </source>
</evidence>
<dbReference type="EMBL" id="HG917869">
    <property type="protein sequence ID" value="CDM70482.1"/>
    <property type="molecule type" value="Genomic_DNA"/>
</dbReference>
<dbReference type="KEGG" id="clt:CM240_3365"/>
<dbReference type="AlphaFoldDB" id="W6S7V3"/>
<feature type="transmembrane region" description="Helical" evidence="1">
    <location>
        <begin position="6"/>
        <end position="24"/>
    </location>
</feature>
<keyword evidence="3" id="KW-1185">Reference proteome</keyword>
<dbReference type="STRING" id="1216932.CM240_3365"/>
<name>W6S7V3_9CLOT</name>
<keyword evidence="1" id="KW-1133">Transmembrane helix</keyword>
<protein>
    <recommendedName>
        <fullName evidence="4">DUF3784 domain-containing protein</fullName>
    </recommendedName>
</protein>